<comment type="similarity">
    <text evidence="1">Belongs to the aldo/keto reductase family.</text>
</comment>
<dbReference type="FunFam" id="3.20.20.100:FF:000015">
    <property type="entry name" value="Oxidoreductase, aldo/keto reductase family"/>
    <property type="match status" value="1"/>
</dbReference>
<dbReference type="PANTHER" id="PTHR43827:SF3">
    <property type="entry name" value="NADP-DEPENDENT OXIDOREDUCTASE DOMAIN-CONTAINING PROTEIN"/>
    <property type="match status" value="1"/>
</dbReference>
<name>A0A1Y2UP14_LIMRT</name>
<dbReference type="InterPro" id="IPR036812">
    <property type="entry name" value="NAD(P)_OxRdtase_dom_sf"/>
</dbReference>
<feature type="binding site" evidence="5">
    <location>
        <position position="116"/>
    </location>
    <ligand>
        <name>substrate</name>
    </ligand>
</feature>
<dbReference type="InterPro" id="IPR023210">
    <property type="entry name" value="NADP_OxRdtase_dom"/>
</dbReference>
<dbReference type="InterPro" id="IPR020471">
    <property type="entry name" value="AKR"/>
</dbReference>
<dbReference type="RefSeq" id="WP_086135912.1">
    <property type="nucleotide sequence ID" value="NZ_CP054657.1"/>
</dbReference>
<dbReference type="AlphaFoldDB" id="A0A1Y2UP14"/>
<evidence type="ECO:0000313" key="8">
    <source>
        <dbReference type="EMBL" id="OTA85405.1"/>
    </source>
</evidence>
<evidence type="ECO:0000256" key="3">
    <source>
        <dbReference type="ARBA" id="ARBA00023002"/>
    </source>
</evidence>
<dbReference type="InterPro" id="IPR018170">
    <property type="entry name" value="Aldo/ket_reductase_CS"/>
</dbReference>
<dbReference type="CDD" id="cd19071">
    <property type="entry name" value="AKR_AKR1-5-like"/>
    <property type="match status" value="1"/>
</dbReference>
<dbReference type="PRINTS" id="PR00069">
    <property type="entry name" value="ALDKETRDTASE"/>
</dbReference>
<evidence type="ECO:0000256" key="6">
    <source>
        <dbReference type="PIRSR" id="PIRSR000097-3"/>
    </source>
</evidence>
<proteinExistence type="inferred from homology"/>
<dbReference type="EMBL" id="MIMU01000084">
    <property type="protein sequence ID" value="OTA85405.1"/>
    <property type="molecule type" value="Genomic_DNA"/>
</dbReference>
<feature type="site" description="Lowers pKa of active site Tyr" evidence="6">
    <location>
        <position position="82"/>
    </location>
</feature>
<feature type="active site" description="Proton donor" evidence="4">
    <location>
        <position position="53"/>
    </location>
</feature>
<protein>
    <submittedName>
        <fullName evidence="8">MFS transporter</fullName>
    </submittedName>
</protein>
<sequence length="296" mass="33964">MNQNLQPKIKLNNGHLIPQLGLGVWKASLAETQQMVKEAVMNDYVLIDTAKQYGNEAAVGQGIQDGLKATGRERDSIFLTTKIFNGDQGDYDKLRQAVKAQLKRLQTDYVDLLLLHWPVNDKYNESWRALEDIYKDGQAKSIGVCNFNVERMTDLLDHAKIKPAINQIEFNPLIHQPKIVKFCRENDIQLEAWSPLGNGRLLSNDVIKQIADKHQKSPAQVILRWEIQQGFIVLTKTTHPQRMQENAEIFDFTLSPDEMKQIDKLDQEKHSIWYDKFKWSGNPDGVYDYIGKPGAF</sequence>
<dbReference type="PANTHER" id="PTHR43827">
    <property type="entry name" value="2,5-DIKETO-D-GLUCONIC ACID REDUCTASE"/>
    <property type="match status" value="1"/>
</dbReference>
<evidence type="ECO:0000313" key="9">
    <source>
        <dbReference type="Proteomes" id="UP000194286"/>
    </source>
</evidence>
<keyword evidence="3" id="KW-0560">Oxidoreductase</keyword>
<reference evidence="8 9" key="1">
    <citation type="submission" date="2016-09" db="EMBL/GenBank/DDBJ databases">
        <title>Lactobacillus reuteri KLR3005, genome sequencing and assembly.</title>
        <authorList>
            <person name="Lee J.-Y."/>
            <person name="Kim E.B."/>
            <person name="Choi Y.-J."/>
        </authorList>
    </citation>
    <scope>NUCLEOTIDE SEQUENCE [LARGE SCALE GENOMIC DNA]</scope>
    <source>
        <strain evidence="8 9">KLR3005</strain>
    </source>
</reference>
<evidence type="ECO:0000256" key="1">
    <source>
        <dbReference type="ARBA" id="ARBA00007905"/>
    </source>
</evidence>
<accession>A0A1Y2UP14</accession>
<feature type="domain" description="NADP-dependent oxidoreductase" evidence="7">
    <location>
        <begin position="20"/>
        <end position="266"/>
    </location>
</feature>
<dbReference type="Proteomes" id="UP000194286">
    <property type="component" value="Unassembled WGS sequence"/>
</dbReference>
<evidence type="ECO:0000259" key="7">
    <source>
        <dbReference type="Pfam" id="PF00248"/>
    </source>
</evidence>
<evidence type="ECO:0000256" key="5">
    <source>
        <dbReference type="PIRSR" id="PIRSR000097-2"/>
    </source>
</evidence>
<organism evidence="8 9">
    <name type="scientific">Limosilactobacillus reuteri</name>
    <name type="common">Lactobacillus reuteri</name>
    <dbReference type="NCBI Taxonomy" id="1598"/>
    <lineage>
        <taxon>Bacteria</taxon>
        <taxon>Bacillati</taxon>
        <taxon>Bacillota</taxon>
        <taxon>Bacilli</taxon>
        <taxon>Lactobacillales</taxon>
        <taxon>Lactobacillaceae</taxon>
        <taxon>Limosilactobacillus</taxon>
    </lineage>
</organism>
<evidence type="ECO:0000256" key="2">
    <source>
        <dbReference type="ARBA" id="ARBA00022857"/>
    </source>
</evidence>
<dbReference type="PROSITE" id="PS00062">
    <property type="entry name" value="ALDOKETO_REDUCTASE_2"/>
    <property type="match status" value="1"/>
</dbReference>
<evidence type="ECO:0000256" key="4">
    <source>
        <dbReference type="PIRSR" id="PIRSR000097-1"/>
    </source>
</evidence>
<gene>
    <name evidence="8" type="ORF">BHL82_00360</name>
</gene>
<dbReference type="Pfam" id="PF00248">
    <property type="entry name" value="Aldo_ket_red"/>
    <property type="match status" value="1"/>
</dbReference>
<keyword evidence="2" id="KW-0521">NADP</keyword>
<dbReference type="GO" id="GO:0016616">
    <property type="term" value="F:oxidoreductase activity, acting on the CH-OH group of donors, NAD or NADP as acceptor"/>
    <property type="evidence" value="ECO:0007669"/>
    <property type="project" value="UniProtKB-ARBA"/>
</dbReference>
<dbReference type="PIRSF" id="PIRSF000097">
    <property type="entry name" value="AKR"/>
    <property type="match status" value="1"/>
</dbReference>
<dbReference type="SUPFAM" id="SSF51430">
    <property type="entry name" value="NAD(P)-linked oxidoreductase"/>
    <property type="match status" value="1"/>
</dbReference>
<dbReference type="Gene3D" id="3.20.20.100">
    <property type="entry name" value="NADP-dependent oxidoreductase domain"/>
    <property type="match status" value="1"/>
</dbReference>
<comment type="caution">
    <text evidence="8">The sequence shown here is derived from an EMBL/GenBank/DDBJ whole genome shotgun (WGS) entry which is preliminary data.</text>
</comment>